<dbReference type="Proteomes" id="UP000003843">
    <property type="component" value="Unassembled WGS sequence"/>
</dbReference>
<protein>
    <submittedName>
        <fullName evidence="2">Uncharacterized protein</fullName>
    </submittedName>
</protein>
<evidence type="ECO:0000313" key="2">
    <source>
        <dbReference type="EMBL" id="EEZ74409.1"/>
    </source>
</evidence>
<dbReference type="Pfam" id="PF06255">
    <property type="entry name" value="MafB"/>
    <property type="match status" value="1"/>
</dbReference>
<sequence length="113" mass="12566">MKLPIQKFMMLFAAAISLLQIPISHANGLDARLRDDMQAKHYEPGGKYHLFGDGRGSVKNRVYAVQTFDATAVGPILPITHERTGFEGVIGYETHFSGHGHEVHSPFDHHDSK</sequence>
<dbReference type="InterPro" id="IPR008106">
    <property type="entry name" value="Adhesin_MafB"/>
</dbReference>
<keyword evidence="1" id="KW-0732">Signal</keyword>
<name>D0WDF0_NEILA</name>
<feature type="signal peptide" evidence="1">
    <location>
        <begin position="1"/>
        <end position="26"/>
    </location>
</feature>
<evidence type="ECO:0000256" key="1">
    <source>
        <dbReference type="SAM" id="SignalP"/>
    </source>
</evidence>
<dbReference type="EMBL" id="ACEQ02000050">
    <property type="protein sequence ID" value="EEZ74409.1"/>
    <property type="molecule type" value="Genomic_DNA"/>
</dbReference>
<gene>
    <name evidence="2" type="ORF">NEILACOT_05586</name>
</gene>
<feature type="non-terminal residue" evidence="2">
    <location>
        <position position="113"/>
    </location>
</feature>
<feature type="chain" id="PRO_5003017977" evidence="1">
    <location>
        <begin position="27"/>
        <end position="113"/>
    </location>
</feature>
<reference evidence="2 3" key="1">
    <citation type="submission" date="2009-10" db="EMBL/GenBank/DDBJ databases">
        <authorList>
            <person name="Weinstock G."/>
            <person name="Sodergren E."/>
            <person name="Clifton S."/>
            <person name="Fulton L."/>
            <person name="Fulton B."/>
            <person name="Courtney L."/>
            <person name="Fronick C."/>
            <person name="Harrison M."/>
            <person name="Strong C."/>
            <person name="Farmer C."/>
            <person name="Delahaunty K."/>
            <person name="Markovic C."/>
            <person name="Hall O."/>
            <person name="Minx P."/>
            <person name="Tomlinson C."/>
            <person name="Mitreva M."/>
            <person name="Nelson J."/>
            <person name="Hou S."/>
            <person name="Wollam A."/>
            <person name="Pepin K.H."/>
            <person name="Johnson M."/>
            <person name="Bhonagiri V."/>
            <person name="Nash W.E."/>
            <person name="Warren W."/>
            <person name="Chinwalla A."/>
            <person name="Mardis E.R."/>
            <person name="Wilson R.K."/>
        </authorList>
    </citation>
    <scope>NUCLEOTIDE SEQUENCE [LARGE SCALE GENOMIC DNA]</scope>
    <source>
        <strain evidence="2 3">ATCC 23970</strain>
    </source>
</reference>
<comment type="caution">
    <text evidence="2">The sequence shown here is derived from an EMBL/GenBank/DDBJ whole genome shotgun (WGS) entry which is preliminary data.</text>
</comment>
<evidence type="ECO:0000313" key="3">
    <source>
        <dbReference type="Proteomes" id="UP000003843"/>
    </source>
</evidence>
<dbReference type="AlphaFoldDB" id="D0WDF0"/>
<proteinExistence type="predicted"/>
<organism evidence="2 3">
    <name type="scientific">Neisseria lactamica ATCC 23970</name>
    <dbReference type="NCBI Taxonomy" id="546265"/>
    <lineage>
        <taxon>Bacteria</taxon>
        <taxon>Pseudomonadati</taxon>
        <taxon>Pseudomonadota</taxon>
        <taxon>Betaproteobacteria</taxon>
        <taxon>Neisseriales</taxon>
        <taxon>Neisseriaceae</taxon>
        <taxon>Neisseria</taxon>
    </lineage>
</organism>
<accession>D0WDF0</accession>